<dbReference type="Proteomes" id="UP000179797">
    <property type="component" value="Unassembled WGS sequence"/>
</dbReference>
<keyword evidence="3 6" id="KW-0732">Signal</keyword>
<accession>A0A1S1Z3Q8</accession>
<keyword evidence="5" id="KW-0998">Cell outer membrane</keyword>
<evidence type="ECO:0000256" key="3">
    <source>
        <dbReference type="ARBA" id="ARBA00022729"/>
    </source>
</evidence>
<gene>
    <name evidence="9" type="ORF">NH26_16765</name>
</gene>
<dbReference type="OrthoDB" id="9792139at2"/>
<keyword evidence="10" id="KW-1185">Reference proteome</keyword>
<dbReference type="STRING" id="915059.NH26_16765"/>
<protein>
    <recommendedName>
        <fullName evidence="11">RagB/SusD family nutrient uptake outer membrane protein</fullName>
    </recommendedName>
</protein>
<dbReference type="AlphaFoldDB" id="A0A1S1Z3Q8"/>
<comment type="similarity">
    <text evidence="2">Belongs to the SusD family.</text>
</comment>
<sequence length="505" mass="56418">MKSTIKNILLTAAAVFALSACSLDVDPYGFLSGDNFYKTPSDAESALAYTYSVNSDIEYYSRHLIIATEVPTETLTIKPDAGADQHALDRLEILNNNTIVEDMWRYPYLAINRANAVILNVPNTPDMDETRKSEIVGEAKFLRALHYFNLVRFFGDVIIRDQQVSTIDQVNKGVSPMEDVYAFLLEDLLDAETRLSTERVYGRANKVATWALLSKVYLQMASAKNTGVEGYEWVSNAESNYTQAANYAKKVLQDQSTYTFEEDLLETWNVDTRIAAKEHIFVAATDRNGLLEGEYTKLPMLFMPWADGAEQVVLPNGTTIPGGGWEHLWVEDDFVANYDANDRRGSLEMIVDKVTVPGAGDEGADKELFYPGGGLQATFPTKFLDPNMIGQQATCDTPILRYTDIMMVYAEAIGPNAETYALMDQIRNRAGLSPLAGGMGLQEFREYILDERGKELAFEGQRLFDLRRTKSMESVLGGQYGKPMSSGVYYFDIPLIEVDTNPEVN</sequence>
<comment type="subcellular location">
    <subcellularLocation>
        <location evidence="1">Cell outer membrane</location>
    </subcellularLocation>
</comment>
<dbReference type="CDD" id="cd08977">
    <property type="entry name" value="SusD"/>
    <property type="match status" value="1"/>
</dbReference>
<dbReference type="GO" id="GO:0009279">
    <property type="term" value="C:cell outer membrane"/>
    <property type="evidence" value="ECO:0007669"/>
    <property type="project" value="UniProtKB-SubCell"/>
</dbReference>
<dbReference type="InterPro" id="IPR033985">
    <property type="entry name" value="SusD-like_N"/>
</dbReference>
<keyword evidence="4" id="KW-0472">Membrane</keyword>
<evidence type="ECO:0000256" key="5">
    <source>
        <dbReference type="ARBA" id="ARBA00023237"/>
    </source>
</evidence>
<feature type="domain" description="SusD-like N-terminal" evidence="8">
    <location>
        <begin position="96"/>
        <end position="218"/>
    </location>
</feature>
<dbReference type="EMBL" id="JRYR02000001">
    <property type="protein sequence ID" value="OHX67871.1"/>
    <property type="molecule type" value="Genomic_DNA"/>
</dbReference>
<feature type="domain" description="RagB/SusD" evidence="7">
    <location>
        <begin position="390"/>
        <end position="491"/>
    </location>
</feature>
<dbReference type="InterPro" id="IPR012944">
    <property type="entry name" value="SusD_RagB_dom"/>
</dbReference>
<dbReference type="Pfam" id="PF14322">
    <property type="entry name" value="SusD-like_3"/>
    <property type="match status" value="1"/>
</dbReference>
<dbReference type="SUPFAM" id="SSF48452">
    <property type="entry name" value="TPR-like"/>
    <property type="match status" value="1"/>
</dbReference>
<comment type="caution">
    <text evidence="9">The sequence shown here is derived from an EMBL/GenBank/DDBJ whole genome shotgun (WGS) entry which is preliminary data.</text>
</comment>
<evidence type="ECO:0000259" key="8">
    <source>
        <dbReference type="Pfam" id="PF14322"/>
    </source>
</evidence>
<evidence type="ECO:0000256" key="6">
    <source>
        <dbReference type="SAM" id="SignalP"/>
    </source>
</evidence>
<proteinExistence type="inferred from homology"/>
<reference evidence="9 10" key="1">
    <citation type="journal article" date="2012" name="Int. J. Syst. Evol. Microbiol.">
        <title>Flammeovirga pacifica sp. nov., isolated from deep-sea sediment.</title>
        <authorList>
            <person name="Xu H."/>
            <person name="Fu Y."/>
            <person name="Yang N."/>
            <person name="Ding Z."/>
            <person name="Lai Q."/>
            <person name="Zeng R."/>
        </authorList>
    </citation>
    <scope>NUCLEOTIDE SEQUENCE [LARGE SCALE GENOMIC DNA]</scope>
    <source>
        <strain evidence="10">DSM 24597 / LMG 26175 / WPAGA1</strain>
    </source>
</reference>
<dbReference type="Gene3D" id="1.25.40.390">
    <property type="match status" value="1"/>
</dbReference>
<evidence type="ECO:0000313" key="10">
    <source>
        <dbReference type="Proteomes" id="UP000179797"/>
    </source>
</evidence>
<evidence type="ECO:0000256" key="4">
    <source>
        <dbReference type="ARBA" id="ARBA00023136"/>
    </source>
</evidence>
<evidence type="ECO:0000256" key="2">
    <source>
        <dbReference type="ARBA" id="ARBA00006275"/>
    </source>
</evidence>
<dbReference type="RefSeq" id="WP_052431835.1">
    <property type="nucleotide sequence ID" value="NZ_JRYR02000001.1"/>
</dbReference>
<feature type="signal peptide" evidence="6">
    <location>
        <begin position="1"/>
        <end position="22"/>
    </location>
</feature>
<evidence type="ECO:0000313" key="9">
    <source>
        <dbReference type="EMBL" id="OHX67871.1"/>
    </source>
</evidence>
<feature type="chain" id="PRO_5010383164" description="RagB/SusD family nutrient uptake outer membrane protein" evidence="6">
    <location>
        <begin position="23"/>
        <end position="505"/>
    </location>
</feature>
<dbReference type="PROSITE" id="PS51257">
    <property type="entry name" value="PROKAR_LIPOPROTEIN"/>
    <property type="match status" value="1"/>
</dbReference>
<evidence type="ECO:0000256" key="1">
    <source>
        <dbReference type="ARBA" id="ARBA00004442"/>
    </source>
</evidence>
<evidence type="ECO:0000259" key="7">
    <source>
        <dbReference type="Pfam" id="PF07980"/>
    </source>
</evidence>
<dbReference type="Pfam" id="PF07980">
    <property type="entry name" value="SusD_RagB"/>
    <property type="match status" value="1"/>
</dbReference>
<name>A0A1S1Z3Q8_FLAPC</name>
<evidence type="ECO:0008006" key="11">
    <source>
        <dbReference type="Google" id="ProtNLM"/>
    </source>
</evidence>
<dbReference type="InterPro" id="IPR011990">
    <property type="entry name" value="TPR-like_helical_dom_sf"/>
</dbReference>
<organism evidence="9 10">
    <name type="scientific">Flammeovirga pacifica</name>
    <dbReference type="NCBI Taxonomy" id="915059"/>
    <lineage>
        <taxon>Bacteria</taxon>
        <taxon>Pseudomonadati</taxon>
        <taxon>Bacteroidota</taxon>
        <taxon>Cytophagia</taxon>
        <taxon>Cytophagales</taxon>
        <taxon>Flammeovirgaceae</taxon>
        <taxon>Flammeovirga</taxon>
    </lineage>
</organism>